<dbReference type="Proteomes" id="UP000054383">
    <property type="component" value="Unassembled WGS sequence"/>
</dbReference>
<keyword evidence="2" id="KW-1185">Reference proteome</keyword>
<proteinExistence type="predicted"/>
<dbReference type="PANTHER" id="PTHR47654">
    <property type="entry name" value="ZN(II)2CYS6 TRANSCRIPTION FACTOR (EUROFUNG)-RELATED"/>
    <property type="match status" value="1"/>
</dbReference>
<gene>
    <name evidence="1" type="ORF">PISL3812_03345</name>
</gene>
<dbReference type="InterPro" id="IPR053230">
    <property type="entry name" value="Trans_reg_galc"/>
</dbReference>
<name>A0A0U1LUU2_TALIS</name>
<accession>A0A0U1LUU2</accession>
<dbReference type="OrthoDB" id="4368382at2759"/>
<dbReference type="EMBL" id="CVMT01000002">
    <property type="protein sequence ID" value="CRG86340.1"/>
    <property type="molecule type" value="Genomic_DNA"/>
</dbReference>
<protein>
    <submittedName>
        <fullName evidence="1">Uncharacterized protein</fullName>
    </submittedName>
</protein>
<evidence type="ECO:0000313" key="1">
    <source>
        <dbReference type="EMBL" id="CRG86340.1"/>
    </source>
</evidence>
<dbReference type="PANTHER" id="PTHR47654:SF5">
    <property type="entry name" value="TRANSCRIPTION FACTOR DOMAIN-CONTAINING PROTEIN"/>
    <property type="match status" value="1"/>
</dbReference>
<evidence type="ECO:0000313" key="2">
    <source>
        <dbReference type="Proteomes" id="UP000054383"/>
    </source>
</evidence>
<sequence length="123" mass="14042">MDNVTEDLNRSKESRATGFLGKNSSAAWMRSLVSEVDKVYGVERSSYELPKTQINSSVPLHQTDSRSIASQSYYDNQRGLFGSEFVDPYALPPRKVADEFYNKYLESVDKSFPIIRKSLFTQK</sequence>
<dbReference type="AlphaFoldDB" id="A0A0U1LUU2"/>
<organism evidence="1 2">
    <name type="scientific">Talaromyces islandicus</name>
    <name type="common">Penicillium islandicum</name>
    <dbReference type="NCBI Taxonomy" id="28573"/>
    <lineage>
        <taxon>Eukaryota</taxon>
        <taxon>Fungi</taxon>
        <taxon>Dikarya</taxon>
        <taxon>Ascomycota</taxon>
        <taxon>Pezizomycotina</taxon>
        <taxon>Eurotiomycetes</taxon>
        <taxon>Eurotiomycetidae</taxon>
        <taxon>Eurotiales</taxon>
        <taxon>Trichocomaceae</taxon>
        <taxon>Talaromyces</taxon>
        <taxon>Talaromyces sect. Islandici</taxon>
    </lineage>
</organism>
<reference evidence="1 2" key="1">
    <citation type="submission" date="2015-04" db="EMBL/GenBank/DDBJ databases">
        <authorList>
            <person name="Syromyatnikov M.Y."/>
            <person name="Popov V.N."/>
        </authorList>
    </citation>
    <scope>NUCLEOTIDE SEQUENCE [LARGE SCALE GENOMIC DNA]</scope>
    <source>
        <strain evidence="1">WF-38-12</strain>
    </source>
</reference>